<protein>
    <recommendedName>
        <fullName evidence="3">YD repeat-containing protein</fullName>
    </recommendedName>
</protein>
<proteinExistence type="predicted"/>
<evidence type="ECO:0000313" key="2">
    <source>
        <dbReference type="Proteomes" id="UP001180503"/>
    </source>
</evidence>
<evidence type="ECO:0008006" key="3">
    <source>
        <dbReference type="Google" id="ProtNLM"/>
    </source>
</evidence>
<dbReference type="Proteomes" id="UP001180503">
    <property type="component" value="Unassembled WGS sequence"/>
</dbReference>
<accession>A0ABU2QN07</accession>
<gene>
    <name evidence="1" type="ORF">RM528_25720</name>
</gene>
<dbReference type="Gene3D" id="2.180.10.10">
    <property type="entry name" value="RHS repeat-associated core"/>
    <property type="match status" value="1"/>
</dbReference>
<evidence type="ECO:0000313" key="1">
    <source>
        <dbReference type="EMBL" id="MDT0405244.1"/>
    </source>
</evidence>
<reference evidence="2" key="1">
    <citation type="submission" date="2023-07" db="EMBL/GenBank/DDBJ databases">
        <title>30 novel species of actinomycetes from the DSMZ collection.</title>
        <authorList>
            <person name="Nouioui I."/>
        </authorList>
    </citation>
    <scope>NUCLEOTIDE SEQUENCE [LARGE SCALE GENOMIC DNA]</scope>
    <source>
        <strain evidence="2">DSM 41635</strain>
    </source>
</reference>
<organism evidence="1 2">
    <name type="scientific">Streptomyces edwardsiae</name>
    <dbReference type="NCBI Taxonomy" id="3075527"/>
    <lineage>
        <taxon>Bacteria</taxon>
        <taxon>Bacillati</taxon>
        <taxon>Actinomycetota</taxon>
        <taxon>Actinomycetes</taxon>
        <taxon>Kitasatosporales</taxon>
        <taxon>Streptomycetaceae</taxon>
        <taxon>Streptomyces</taxon>
    </lineage>
</organism>
<dbReference type="RefSeq" id="WP_311710923.1">
    <property type="nucleotide sequence ID" value="NZ_JAVRFB010000023.1"/>
</dbReference>
<name>A0ABU2QN07_9ACTN</name>
<comment type="caution">
    <text evidence="1">The sequence shown here is derived from an EMBL/GenBank/DDBJ whole genome shotgun (WGS) entry which is preliminary data.</text>
</comment>
<dbReference type="EMBL" id="JAVRFB010000023">
    <property type="protein sequence ID" value="MDT0405244.1"/>
    <property type="molecule type" value="Genomic_DNA"/>
</dbReference>
<sequence>MTASGVTVGYTYDPFGRQESVTSQGEVISRSAYDGVDHVVESQKRGDTGAMKSTTYTFDPLDRTASKTADSTSDLTYLGLSGEVLKEEVAGELTKSYQYSPWGERLSQIKHTPTAPRLWRPESPPQAAMITLEALPQ</sequence>